<reference evidence="1 2" key="1">
    <citation type="submission" date="2018-06" db="EMBL/GenBank/DDBJ databases">
        <title>Paenibacillus imtechensis sp. nov.</title>
        <authorList>
            <person name="Pinnaka A.K."/>
            <person name="Singh H."/>
            <person name="Kaur M."/>
        </authorList>
    </citation>
    <scope>NUCLEOTIDE SEQUENCE [LARGE SCALE GENOMIC DNA]</scope>
    <source>
        <strain evidence="1 2">SMB1</strain>
    </source>
</reference>
<dbReference type="AlphaFoldDB" id="A0A2W1L911"/>
<dbReference type="OrthoDB" id="177586at2"/>
<protein>
    <submittedName>
        <fullName evidence="1">Petrobactin biosynthesis protein AsbE</fullName>
    </submittedName>
</protein>
<organism evidence="1 2">
    <name type="scientific">Paenibacillus sambharensis</name>
    <dbReference type="NCBI Taxonomy" id="1803190"/>
    <lineage>
        <taxon>Bacteria</taxon>
        <taxon>Bacillati</taxon>
        <taxon>Bacillota</taxon>
        <taxon>Bacilli</taxon>
        <taxon>Bacillales</taxon>
        <taxon>Paenibacillaceae</taxon>
        <taxon>Paenibacillus</taxon>
    </lineage>
</organism>
<evidence type="ECO:0000313" key="1">
    <source>
        <dbReference type="EMBL" id="PZD95403.1"/>
    </source>
</evidence>
<dbReference type="Proteomes" id="UP000249522">
    <property type="component" value="Unassembled WGS sequence"/>
</dbReference>
<proteinExistence type="predicted"/>
<dbReference type="InterPro" id="IPR046047">
    <property type="entry name" value="DUF6005"/>
</dbReference>
<keyword evidence="2" id="KW-1185">Reference proteome</keyword>
<name>A0A2W1L911_9BACL</name>
<dbReference type="EMBL" id="QKRB01000044">
    <property type="protein sequence ID" value="PZD95403.1"/>
    <property type="molecule type" value="Genomic_DNA"/>
</dbReference>
<accession>A0A2W1L911</accession>
<evidence type="ECO:0000313" key="2">
    <source>
        <dbReference type="Proteomes" id="UP000249522"/>
    </source>
</evidence>
<dbReference type="RefSeq" id="WP_111147033.1">
    <property type="nucleotide sequence ID" value="NZ_QKRB01000044.1"/>
</dbReference>
<sequence length="334" mass="38748">MRFGWKDIRINVHCLVSCYCDIVKRRSGVDYRPFYFNVWDAAFDVTEEGNLTYYANPASLDFYHLWVEKLFGLCPVDWYAALHSPEAGAERLSELLEERPDYRFVMPHLDMFYLPDRDTRFDLKPFPHYVFVELVSDDSGQLLMYDPDFRWEGLVPRNQVMGAFINNPDPGGWYIDAETVKEPSPTLIKAYFDAGFNRDANELTDRLREIVTAADRNGSASSLTAAVKHLKVIVIRKYSYDYALMYFHDHLELPAEHYEQWAQTIRDLVQLFTSVQFLCVKMAMTGQSALLAQILAKLDEADRTERLLKLEIERLMQEWCVKYGVQPEAAAGSL</sequence>
<gene>
    <name evidence="1" type="ORF">DNH61_12765</name>
</gene>
<dbReference type="Pfam" id="PF19468">
    <property type="entry name" value="DUF6005"/>
    <property type="match status" value="1"/>
</dbReference>
<comment type="caution">
    <text evidence="1">The sequence shown here is derived from an EMBL/GenBank/DDBJ whole genome shotgun (WGS) entry which is preliminary data.</text>
</comment>